<dbReference type="Pfam" id="PF04366">
    <property type="entry name" value="Ysc84"/>
    <property type="match status" value="1"/>
</dbReference>
<dbReference type="InterPro" id="IPR007461">
    <property type="entry name" value="Ysc84_actin-binding"/>
</dbReference>
<evidence type="ECO:0000259" key="1">
    <source>
        <dbReference type="Pfam" id="PF04366"/>
    </source>
</evidence>
<dbReference type="CDD" id="cd11526">
    <property type="entry name" value="SYLF_FYVE"/>
    <property type="match status" value="1"/>
</dbReference>
<protein>
    <recommendedName>
        <fullName evidence="1">Ysc84 actin-binding domain-containing protein</fullName>
    </recommendedName>
</protein>
<dbReference type="eggNOG" id="KOG1843">
    <property type="taxonomic scope" value="Eukaryota"/>
</dbReference>
<dbReference type="EnsemblProtists" id="PYU1_T009832">
    <property type="protein sequence ID" value="PYU1_T009832"/>
    <property type="gene ID" value="PYU1_G009814"/>
</dbReference>
<dbReference type="HOGENOM" id="CLU_015320_0_0_1"/>
<reference evidence="3" key="2">
    <citation type="submission" date="2010-04" db="EMBL/GenBank/DDBJ databases">
        <authorList>
            <person name="Buell R."/>
            <person name="Hamilton J."/>
            <person name="Hostetler J."/>
        </authorList>
    </citation>
    <scope>NUCLEOTIDE SEQUENCE [LARGE SCALE GENOMIC DNA]</scope>
    <source>
        <strain evidence="3">DAOM:BR144</strain>
    </source>
</reference>
<organism evidence="2 3">
    <name type="scientific">Globisporangium ultimum (strain ATCC 200006 / CBS 805.95 / DAOM BR144)</name>
    <name type="common">Pythium ultimum</name>
    <dbReference type="NCBI Taxonomy" id="431595"/>
    <lineage>
        <taxon>Eukaryota</taxon>
        <taxon>Sar</taxon>
        <taxon>Stramenopiles</taxon>
        <taxon>Oomycota</taxon>
        <taxon>Peronosporomycetes</taxon>
        <taxon>Pythiales</taxon>
        <taxon>Pythiaceae</taxon>
        <taxon>Globisporangium</taxon>
    </lineage>
</organism>
<dbReference type="InterPro" id="IPR051702">
    <property type="entry name" value="SH3_domain_YSC84-like"/>
</dbReference>
<proteinExistence type="predicted"/>
<dbReference type="PANTHER" id="PTHR15629">
    <property type="entry name" value="SH3YL1 PROTEIN"/>
    <property type="match status" value="1"/>
</dbReference>
<dbReference type="GO" id="GO:0035091">
    <property type="term" value="F:phosphatidylinositol binding"/>
    <property type="evidence" value="ECO:0007669"/>
    <property type="project" value="TreeGrafter"/>
</dbReference>
<dbReference type="STRING" id="431595.K3WXY4"/>
<dbReference type="Proteomes" id="UP000019132">
    <property type="component" value="Unassembled WGS sequence"/>
</dbReference>
<sequence>MLGSCSPLRLLIPWGEQIQGARGYDKSIPQRACLHCAPDLHPVQEELVALYARSNAENNHQARGRLHLPYTSSLEKECQNAADIIGNFFRESNAASSDRSIPVAFLEKAQGLAIMTIVKAGFMIVGKIGTGLVLSKLEDGTWSAPSAIGTIGLAGGFQIGGEIVEVIIILGSQGAVEVFHKPQVNLGAGLDIAVGPYGRSAEAAAALSTSRLNANYSYSHSKGLYAGISLQGSIIASRNDLNRKFYGRDLEPKDLLDGSIAQPVAAKPLYDAIHNAMNHVEGHKEILAERSAIMGPCRICQCPNFLGHTVQMWNKKCKNCEHIH</sequence>
<dbReference type="VEuPathDB" id="FungiDB:PYU1_G009814"/>
<name>K3WXY4_GLOUD</name>
<dbReference type="AlphaFoldDB" id="K3WXY4"/>
<dbReference type="EMBL" id="GL376624">
    <property type="status" value="NOT_ANNOTATED_CDS"/>
    <property type="molecule type" value="Genomic_DNA"/>
</dbReference>
<reference evidence="3" key="1">
    <citation type="journal article" date="2010" name="Genome Biol.">
        <title>Genome sequence of the necrotrophic plant pathogen Pythium ultimum reveals original pathogenicity mechanisms and effector repertoire.</title>
        <authorList>
            <person name="Levesque C.A."/>
            <person name="Brouwer H."/>
            <person name="Cano L."/>
            <person name="Hamilton J.P."/>
            <person name="Holt C."/>
            <person name="Huitema E."/>
            <person name="Raffaele S."/>
            <person name="Robideau G.P."/>
            <person name="Thines M."/>
            <person name="Win J."/>
            <person name="Zerillo M.M."/>
            <person name="Beakes G.W."/>
            <person name="Boore J.L."/>
            <person name="Busam D."/>
            <person name="Dumas B."/>
            <person name="Ferriera S."/>
            <person name="Fuerstenberg S.I."/>
            <person name="Gachon C.M."/>
            <person name="Gaulin E."/>
            <person name="Govers F."/>
            <person name="Grenville-Briggs L."/>
            <person name="Horner N."/>
            <person name="Hostetler J."/>
            <person name="Jiang R.H."/>
            <person name="Johnson J."/>
            <person name="Krajaejun T."/>
            <person name="Lin H."/>
            <person name="Meijer H.J."/>
            <person name="Moore B."/>
            <person name="Morris P."/>
            <person name="Phuntmart V."/>
            <person name="Puiu D."/>
            <person name="Shetty J."/>
            <person name="Stajich J.E."/>
            <person name="Tripathy S."/>
            <person name="Wawra S."/>
            <person name="van West P."/>
            <person name="Whitty B.R."/>
            <person name="Coutinho P.M."/>
            <person name="Henrissat B."/>
            <person name="Martin F."/>
            <person name="Thomas P.D."/>
            <person name="Tyler B.M."/>
            <person name="De Vries R.P."/>
            <person name="Kamoun S."/>
            <person name="Yandell M."/>
            <person name="Tisserat N."/>
            <person name="Buell C.R."/>
        </authorList>
    </citation>
    <scope>NUCLEOTIDE SEQUENCE</scope>
    <source>
        <strain evidence="3">DAOM:BR144</strain>
    </source>
</reference>
<feature type="domain" description="Ysc84 actin-binding" evidence="1">
    <location>
        <begin position="152"/>
        <end position="275"/>
    </location>
</feature>
<reference evidence="2" key="3">
    <citation type="submission" date="2015-02" db="UniProtKB">
        <authorList>
            <consortium name="EnsemblProtists"/>
        </authorList>
    </citation>
    <scope>IDENTIFICATION</scope>
    <source>
        <strain evidence="2">DAOM BR144</strain>
    </source>
</reference>
<dbReference type="InParanoid" id="K3WXY4"/>
<evidence type="ECO:0000313" key="2">
    <source>
        <dbReference type="EnsemblProtists" id="PYU1_T009832"/>
    </source>
</evidence>
<evidence type="ECO:0000313" key="3">
    <source>
        <dbReference type="Proteomes" id="UP000019132"/>
    </source>
</evidence>
<accession>K3WXY4</accession>
<keyword evidence="3" id="KW-1185">Reference proteome</keyword>
<dbReference type="OMA" id="KNCEHIH"/>
<dbReference type="PANTHER" id="PTHR15629:SF2">
    <property type="entry name" value="SH3 DOMAIN-CONTAINING YSC84-LIKE PROTEIN 1"/>
    <property type="match status" value="1"/>
</dbReference>